<dbReference type="EMBL" id="QYUL01000002">
    <property type="protein sequence ID" value="RJF81188.1"/>
    <property type="molecule type" value="Genomic_DNA"/>
</dbReference>
<evidence type="ECO:0000313" key="1">
    <source>
        <dbReference type="EMBL" id="RJF81188.1"/>
    </source>
</evidence>
<gene>
    <name evidence="1" type="ORF">D3877_13345</name>
</gene>
<dbReference type="Proteomes" id="UP000283458">
    <property type="component" value="Unassembled WGS sequence"/>
</dbReference>
<name>A0A418VVJ8_9PROT</name>
<reference evidence="1 2" key="1">
    <citation type="submission" date="2018-09" db="EMBL/GenBank/DDBJ databases">
        <authorList>
            <person name="Zhu H."/>
        </authorList>
    </citation>
    <scope>NUCLEOTIDE SEQUENCE [LARGE SCALE GENOMIC DNA]</scope>
    <source>
        <strain evidence="1 2">K2W22B-5</strain>
    </source>
</reference>
<dbReference type="RefSeq" id="WP_119831278.1">
    <property type="nucleotide sequence ID" value="NZ_QYUL01000002.1"/>
</dbReference>
<accession>A0A418VVJ8</accession>
<organism evidence="1 2">
    <name type="scientific">Azospirillum cavernae</name>
    <dbReference type="NCBI Taxonomy" id="2320860"/>
    <lineage>
        <taxon>Bacteria</taxon>
        <taxon>Pseudomonadati</taxon>
        <taxon>Pseudomonadota</taxon>
        <taxon>Alphaproteobacteria</taxon>
        <taxon>Rhodospirillales</taxon>
        <taxon>Azospirillaceae</taxon>
        <taxon>Azospirillum</taxon>
    </lineage>
</organism>
<comment type="caution">
    <text evidence="1">The sequence shown here is derived from an EMBL/GenBank/DDBJ whole genome shotgun (WGS) entry which is preliminary data.</text>
</comment>
<keyword evidence="2" id="KW-1185">Reference proteome</keyword>
<protein>
    <submittedName>
        <fullName evidence="1">Uncharacterized protein</fullName>
    </submittedName>
</protein>
<dbReference type="OrthoDB" id="7864512at2"/>
<proteinExistence type="predicted"/>
<sequence>MANLHSLPTPPTRPPVSLAFDPALPAARRRQSLIDALPPALRTVLDGGRIDRRSRFTEDGFVGIAEDWTPPDDVTPRHALLARQALNELVVEILVPATPNHLLGRVLALLSHYPAKATSPDVEQLLAMDWADDLGEFPAWAIDHAARIWRRTRKWRPSIAEIRALCEDACASERALADRLRAVIQAGEAASGGAADRSAPRAVTATVRRMPGV</sequence>
<evidence type="ECO:0000313" key="2">
    <source>
        <dbReference type="Proteomes" id="UP000283458"/>
    </source>
</evidence>
<dbReference type="AlphaFoldDB" id="A0A418VVJ8"/>